<gene>
    <name evidence="2" type="ORF">STAS_15968</name>
</gene>
<dbReference type="Proteomes" id="UP000325081">
    <property type="component" value="Unassembled WGS sequence"/>
</dbReference>
<keyword evidence="3" id="KW-1185">Reference proteome</keyword>
<evidence type="ECO:0000256" key="1">
    <source>
        <dbReference type="ARBA" id="ARBA00022801"/>
    </source>
</evidence>
<dbReference type="Gene3D" id="3.75.10.10">
    <property type="entry name" value="L-arginine/glycine Amidinotransferase, Chain A"/>
    <property type="match status" value="1"/>
</dbReference>
<dbReference type="EMBL" id="BKCP01005627">
    <property type="protein sequence ID" value="GER39353.1"/>
    <property type="molecule type" value="Genomic_DNA"/>
</dbReference>
<dbReference type="GO" id="GO:0047632">
    <property type="term" value="F:agmatine deiminase activity"/>
    <property type="evidence" value="ECO:0007669"/>
    <property type="project" value="TreeGrafter"/>
</dbReference>
<evidence type="ECO:0000313" key="2">
    <source>
        <dbReference type="EMBL" id="GER39353.1"/>
    </source>
</evidence>
<dbReference type="OrthoDB" id="10568639at2759"/>
<dbReference type="InterPro" id="IPR007466">
    <property type="entry name" value="Peptidyl-Arg-deiminase_porph"/>
</dbReference>
<dbReference type="PANTHER" id="PTHR31377:SF2">
    <property type="entry name" value="AGMATINE DEIMINASE"/>
    <property type="match status" value="1"/>
</dbReference>
<proteinExistence type="predicted"/>
<comment type="caution">
    <text evidence="2">The sequence shown here is derived from an EMBL/GenBank/DDBJ whole genome shotgun (WGS) entry which is preliminary data.</text>
</comment>
<dbReference type="GO" id="GO:0009446">
    <property type="term" value="P:putrescine biosynthetic process"/>
    <property type="evidence" value="ECO:0007669"/>
    <property type="project" value="InterPro"/>
</dbReference>
<organism evidence="2 3">
    <name type="scientific">Striga asiatica</name>
    <name type="common">Asiatic witchweed</name>
    <name type="synonym">Buchnera asiatica</name>
    <dbReference type="NCBI Taxonomy" id="4170"/>
    <lineage>
        <taxon>Eukaryota</taxon>
        <taxon>Viridiplantae</taxon>
        <taxon>Streptophyta</taxon>
        <taxon>Embryophyta</taxon>
        <taxon>Tracheophyta</taxon>
        <taxon>Spermatophyta</taxon>
        <taxon>Magnoliopsida</taxon>
        <taxon>eudicotyledons</taxon>
        <taxon>Gunneridae</taxon>
        <taxon>Pentapetalae</taxon>
        <taxon>asterids</taxon>
        <taxon>lamiids</taxon>
        <taxon>Lamiales</taxon>
        <taxon>Orobanchaceae</taxon>
        <taxon>Buchnereae</taxon>
        <taxon>Striga</taxon>
    </lineage>
</organism>
<protein>
    <submittedName>
        <fullName evidence="2">Agmatine deiminase</fullName>
    </submittedName>
</protein>
<sequence>MVGVGQRRKVQKQGPDCNLPIAIKEKVVIVTMCMAYWVVVCQWWPTTDLIQTPAVGARTCLTTEECLLNKNRNPGLTKAQIEEELKAYLGVTKIIWLPRGLYVYEMV</sequence>
<keyword evidence="1" id="KW-0378">Hydrolase</keyword>
<name>A0A5A7Q2I4_STRAF</name>
<dbReference type="SUPFAM" id="SSF55909">
    <property type="entry name" value="Pentein"/>
    <property type="match status" value="1"/>
</dbReference>
<dbReference type="Pfam" id="PF04371">
    <property type="entry name" value="PAD_porph"/>
    <property type="match status" value="1"/>
</dbReference>
<dbReference type="GO" id="GO:0004668">
    <property type="term" value="F:protein-arginine deiminase activity"/>
    <property type="evidence" value="ECO:0007669"/>
    <property type="project" value="InterPro"/>
</dbReference>
<evidence type="ECO:0000313" key="3">
    <source>
        <dbReference type="Proteomes" id="UP000325081"/>
    </source>
</evidence>
<reference evidence="3" key="1">
    <citation type="journal article" date="2019" name="Curr. Biol.">
        <title>Genome Sequence of Striga asiatica Provides Insight into the Evolution of Plant Parasitism.</title>
        <authorList>
            <person name="Yoshida S."/>
            <person name="Kim S."/>
            <person name="Wafula E.K."/>
            <person name="Tanskanen J."/>
            <person name="Kim Y.M."/>
            <person name="Honaas L."/>
            <person name="Yang Z."/>
            <person name="Spallek T."/>
            <person name="Conn C.E."/>
            <person name="Ichihashi Y."/>
            <person name="Cheong K."/>
            <person name="Cui S."/>
            <person name="Der J.P."/>
            <person name="Gundlach H."/>
            <person name="Jiao Y."/>
            <person name="Hori C."/>
            <person name="Ishida J.K."/>
            <person name="Kasahara H."/>
            <person name="Kiba T."/>
            <person name="Kim M.S."/>
            <person name="Koo N."/>
            <person name="Laohavisit A."/>
            <person name="Lee Y.H."/>
            <person name="Lumba S."/>
            <person name="McCourt P."/>
            <person name="Mortimer J.C."/>
            <person name="Mutuku J.M."/>
            <person name="Nomura T."/>
            <person name="Sasaki-Sekimoto Y."/>
            <person name="Seto Y."/>
            <person name="Wang Y."/>
            <person name="Wakatake T."/>
            <person name="Sakakibara H."/>
            <person name="Demura T."/>
            <person name="Yamaguchi S."/>
            <person name="Yoneyama K."/>
            <person name="Manabe R.I."/>
            <person name="Nelson D.C."/>
            <person name="Schulman A.H."/>
            <person name="Timko M.P."/>
            <person name="dePamphilis C.W."/>
            <person name="Choi D."/>
            <person name="Shirasu K."/>
        </authorList>
    </citation>
    <scope>NUCLEOTIDE SEQUENCE [LARGE SCALE GENOMIC DNA]</scope>
    <source>
        <strain evidence="3">cv. UVA1</strain>
    </source>
</reference>
<dbReference type="AlphaFoldDB" id="A0A5A7Q2I4"/>
<accession>A0A5A7Q2I4</accession>
<dbReference type="PANTHER" id="PTHR31377">
    <property type="entry name" value="AGMATINE DEIMINASE-RELATED"/>
    <property type="match status" value="1"/>
</dbReference>